<name>A0ABQ9JS78_9CUCU</name>
<proteinExistence type="predicted"/>
<keyword evidence="1" id="KW-1133">Transmembrane helix</keyword>
<evidence type="ECO:0000256" key="1">
    <source>
        <dbReference type="SAM" id="Phobius"/>
    </source>
</evidence>
<organism evidence="2 3">
    <name type="scientific">Molorchus minor</name>
    <dbReference type="NCBI Taxonomy" id="1323400"/>
    <lineage>
        <taxon>Eukaryota</taxon>
        <taxon>Metazoa</taxon>
        <taxon>Ecdysozoa</taxon>
        <taxon>Arthropoda</taxon>
        <taxon>Hexapoda</taxon>
        <taxon>Insecta</taxon>
        <taxon>Pterygota</taxon>
        <taxon>Neoptera</taxon>
        <taxon>Endopterygota</taxon>
        <taxon>Coleoptera</taxon>
        <taxon>Polyphaga</taxon>
        <taxon>Cucujiformia</taxon>
        <taxon>Chrysomeloidea</taxon>
        <taxon>Cerambycidae</taxon>
        <taxon>Lamiinae</taxon>
        <taxon>Monochamini</taxon>
        <taxon>Molorchus</taxon>
    </lineage>
</organism>
<evidence type="ECO:0008006" key="4">
    <source>
        <dbReference type="Google" id="ProtNLM"/>
    </source>
</evidence>
<evidence type="ECO:0000313" key="3">
    <source>
        <dbReference type="Proteomes" id="UP001162164"/>
    </source>
</evidence>
<keyword evidence="3" id="KW-1185">Reference proteome</keyword>
<dbReference type="Proteomes" id="UP001162164">
    <property type="component" value="Unassembled WGS sequence"/>
</dbReference>
<gene>
    <name evidence="2" type="ORF">NQ317_011567</name>
</gene>
<sequence length="95" mass="10854">MYVEQSNFLSAIIVRSYCFCFKYVHPCDLTSKDSKYFRASKGRMDANGICLPFKKGLPPTKHTLKFVIVFFGHSIYAAIYFLLLSNSASNNPKKK</sequence>
<reference evidence="2" key="1">
    <citation type="journal article" date="2023" name="Insect Mol. Biol.">
        <title>Genome sequencing provides insights into the evolution of gene families encoding plant cell wall-degrading enzymes in longhorned beetles.</title>
        <authorList>
            <person name="Shin N.R."/>
            <person name="Okamura Y."/>
            <person name="Kirsch R."/>
            <person name="Pauchet Y."/>
        </authorList>
    </citation>
    <scope>NUCLEOTIDE SEQUENCE</scope>
    <source>
        <strain evidence="2">MMC_N1</strain>
    </source>
</reference>
<keyword evidence="1" id="KW-0472">Membrane</keyword>
<keyword evidence="1" id="KW-0812">Transmembrane</keyword>
<protein>
    <recommendedName>
        <fullName evidence="4">Transmembrane protein</fullName>
    </recommendedName>
</protein>
<comment type="caution">
    <text evidence="2">The sequence shown here is derived from an EMBL/GenBank/DDBJ whole genome shotgun (WGS) entry which is preliminary data.</text>
</comment>
<feature type="transmembrane region" description="Helical" evidence="1">
    <location>
        <begin position="66"/>
        <end position="85"/>
    </location>
</feature>
<evidence type="ECO:0000313" key="2">
    <source>
        <dbReference type="EMBL" id="KAJ8980925.1"/>
    </source>
</evidence>
<accession>A0ABQ9JS78</accession>
<dbReference type="EMBL" id="JAPWTJ010000222">
    <property type="protein sequence ID" value="KAJ8980925.1"/>
    <property type="molecule type" value="Genomic_DNA"/>
</dbReference>